<protein>
    <submittedName>
        <fullName evidence="2">Uncharacterized protein</fullName>
    </submittedName>
</protein>
<keyword evidence="3" id="KW-1185">Reference proteome</keyword>
<accession>A0AAJ0BTN6</accession>
<comment type="caution">
    <text evidence="2">The sequence shown here is derived from an EMBL/GenBank/DDBJ whole genome shotgun (WGS) entry which is preliminary data.</text>
</comment>
<dbReference type="GeneID" id="85305792"/>
<reference evidence="2" key="1">
    <citation type="submission" date="2023-06" db="EMBL/GenBank/DDBJ databases">
        <title>Genome-scale phylogeny and comparative genomics of the fungal order Sordariales.</title>
        <authorList>
            <consortium name="Lawrence Berkeley National Laboratory"/>
            <person name="Hensen N."/>
            <person name="Bonometti L."/>
            <person name="Westerberg I."/>
            <person name="Brannstrom I.O."/>
            <person name="Guillou S."/>
            <person name="Cros-Aarteil S."/>
            <person name="Calhoun S."/>
            <person name="Haridas S."/>
            <person name="Kuo A."/>
            <person name="Mondo S."/>
            <person name="Pangilinan J."/>
            <person name="Riley R."/>
            <person name="Labutti K."/>
            <person name="Andreopoulos B."/>
            <person name="Lipzen A."/>
            <person name="Chen C."/>
            <person name="Yanf M."/>
            <person name="Daum C."/>
            <person name="Ng V."/>
            <person name="Clum A."/>
            <person name="Steindorff A."/>
            <person name="Ohm R."/>
            <person name="Martin F."/>
            <person name="Silar P."/>
            <person name="Natvig D."/>
            <person name="Lalanne C."/>
            <person name="Gautier V."/>
            <person name="Ament-Velasquez S.L."/>
            <person name="Kruys A."/>
            <person name="Hutchinson M.I."/>
            <person name="Powell A.J."/>
            <person name="Barry K."/>
            <person name="Miller A.N."/>
            <person name="Grigoriev I.V."/>
            <person name="Debuchy R."/>
            <person name="Gladieux P."/>
            <person name="Thoren M.H."/>
            <person name="Johannesson H."/>
        </authorList>
    </citation>
    <scope>NUCLEOTIDE SEQUENCE</scope>
    <source>
        <strain evidence="2">8032-3</strain>
    </source>
</reference>
<keyword evidence="1" id="KW-0472">Membrane</keyword>
<evidence type="ECO:0000256" key="1">
    <source>
        <dbReference type="SAM" id="Phobius"/>
    </source>
</evidence>
<dbReference type="RefSeq" id="XP_060280502.1">
    <property type="nucleotide sequence ID" value="XM_060422605.1"/>
</dbReference>
<dbReference type="Proteomes" id="UP001244011">
    <property type="component" value="Unassembled WGS sequence"/>
</dbReference>
<dbReference type="EMBL" id="MU839021">
    <property type="protein sequence ID" value="KAK1764289.1"/>
    <property type="molecule type" value="Genomic_DNA"/>
</dbReference>
<sequence>MFPIYLYLLIFAGSGSLFLALLRLIMVLELDGESPTSTASPLERMAVPADPVRISTRMSRGDCPPIRVSSFAIDGSDTWWSSCINSNTCVFTPPPRLEAGHFRIPVTSPACLHWDCNLRHNLLRHSLLQQSPV</sequence>
<proteinExistence type="predicted"/>
<gene>
    <name evidence="2" type="ORF">QBC33DRAFT_202718</name>
</gene>
<evidence type="ECO:0000313" key="2">
    <source>
        <dbReference type="EMBL" id="KAK1764289.1"/>
    </source>
</evidence>
<feature type="transmembrane region" description="Helical" evidence="1">
    <location>
        <begin position="6"/>
        <end position="25"/>
    </location>
</feature>
<keyword evidence="1" id="KW-1133">Transmembrane helix</keyword>
<dbReference type="AlphaFoldDB" id="A0AAJ0BTN6"/>
<evidence type="ECO:0000313" key="3">
    <source>
        <dbReference type="Proteomes" id="UP001244011"/>
    </source>
</evidence>
<organism evidence="2 3">
    <name type="scientific">Phialemonium atrogriseum</name>
    <dbReference type="NCBI Taxonomy" id="1093897"/>
    <lineage>
        <taxon>Eukaryota</taxon>
        <taxon>Fungi</taxon>
        <taxon>Dikarya</taxon>
        <taxon>Ascomycota</taxon>
        <taxon>Pezizomycotina</taxon>
        <taxon>Sordariomycetes</taxon>
        <taxon>Sordariomycetidae</taxon>
        <taxon>Cephalothecales</taxon>
        <taxon>Cephalothecaceae</taxon>
        <taxon>Phialemonium</taxon>
    </lineage>
</organism>
<name>A0AAJ0BTN6_9PEZI</name>
<keyword evidence="1" id="KW-0812">Transmembrane</keyword>